<feature type="transmembrane region" description="Helical" evidence="2">
    <location>
        <begin position="44"/>
        <end position="63"/>
    </location>
</feature>
<feature type="region of interest" description="Disordered" evidence="1">
    <location>
        <begin position="251"/>
        <end position="274"/>
    </location>
</feature>
<evidence type="ECO:0000313" key="4">
    <source>
        <dbReference type="Proteomes" id="UP001337655"/>
    </source>
</evidence>
<keyword evidence="2" id="KW-1133">Transmembrane helix</keyword>
<evidence type="ECO:0000313" key="3">
    <source>
        <dbReference type="EMBL" id="KAK5164939.1"/>
    </source>
</evidence>
<keyword evidence="2" id="KW-0812">Transmembrane</keyword>
<accession>A0AAV9P1I7</accession>
<proteinExistence type="predicted"/>
<comment type="caution">
    <text evidence="3">The sequence shown here is derived from an EMBL/GenBank/DDBJ whole genome shotgun (WGS) entry which is preliminary data.</text>
</comment>
<name>A0AAV9P1I7_9PEZI</name>
<sequence>MTKQPPTHTRKKSTTSASLHQPIHRLEIMSLPFSSHPLFKLRRASIIIALIGIFLCVCSFKPWSDGSLVGAALILAISALCCAADLLRYAIKKVENPDQDPLWPQRKWMLADGVLAVVLQFTFWAAASDLSYSGDDIVVAAYGVLGALLCSLLHAWCLWKEITARYKKKWLAELERTPCSQCGHTESIAQAAQASHGFYDAESARPFLPTREPMMTPESVASTLEEGLLIGSDYNGYGSIDPVEPTLVQPEEVIVGKGKKSKKSAASSSKNVEK</sequence>
<feature type="transmembrane region" description="Helical" evidence="2">
    <location>
        <begin position="139"/>
        <end position="159"/>
    </location>
</feature>
<dbReference type="RefSeq" id="XP_064655135.1">
    <property type="nucleotide sequence ID" value="XM_064806830.1"/>
</dbReference>
<keyword evidence="4" id="KW-1185">Reference proteome</keyword>
<dbReference type="EMBL" id="JAVRRT010000018">
    <property type="protein sequence ID" value="KAK5164939.1"/>
    <property type="molecule type" value="Genomic_DNA"/>
</dbReference>
<evidence type="ECO:0000256" key="2">
    <source>
        <dbReference type="SAM" id="Phobius"/>
    </source>
</evidence>
<protein>
    <submittedName>
        <fullName evidence="3">Uncharacterized protein</fullName>
    </submittedName>
</protein>
<gene>
    <name evidence="3" type="ORF">LTR77_009604</name>
</gene>
<evidence type="ECO:0000256" key="1">
    <source>
        <dbReference type="SAM" id="MobiDB-lite"/>
    </source>
</evidence>
<feature type="transmembrane region" description="Helical" evidence="2">
    <location>
        <begin position="108"/>
        <end position="127"/>
    </location>
</feature>
<organism evidence="3 4">
    <name type="scientific">Saxophila tyrrhenica</name>
    <dbReference type="NCBI Taxonomy" id="1690608"/>
    <lineage>
        <taxon>Eukaryota</taxon>
        <taxon>Fungi</taxon>
        <taxon>Dikarya</taxon>
        <taxon>Ascomycota</taxon>
        <taxon>Pezizomycotina</taxon>
        <taxon>Dothideomycetes</taxon>
        <taxon>Dothideomycetidae</taxon>
        <taxon>Mycosphaerellales</taxon>
        <taxon>Extremaceae</taxon>
        <taxon>Saxophila</taxon>
    </lineage>
</organism>
<feature type="compositionally biased region" description="Low complexity" evidence="1">
    <location>
        <begin position="264"/>
        <end position="274"/>
    </location>
</feature>
<dbReference type="Proteomes" id="UP001337655">
    <property type="component" value="Unassembled WGS sequence"/>
</dbReference>
<feature type="transmembrane region" description="Helical" evidence="2">
    <location>
        <begin position="69"/>
        <end position="87"/>
    </location>
</feature>
<dbReference type="GeneID" id="89930934"/>
<reference evidence="3 4" key="1">
    <citation type="submission" date="2023-08" db="EMBL/GenBank/DDBJ databases">
        <title>Black Yeasts Isolated from many extreme environments.</title>
        <authorList>
            <person name="Coleine C."/>
            <person name="Stajich J.E."/>
            <person name="Selbmann L."/>
        </authorList>
    </citation>
    <scope>NUCLEOTIDE SEQUENCE [LARGE SCALE GENOMIC DNA]</scope>
    <source>
        <strain evidence="3 4">CCFEE 5935</strain>
    </source>
</reference>
<dbReference type="AlphaFoldDB" id="A0AAV9P1I7"/>
<keyword evidence="2" id="KW-0472">Membrane</keyword>